<evidence type="ECO:0000313" key="2">
    <source>
        <dbReference type="Proteomes" id="UP000281904"/>
    </source>
</evidence>
<dbReference type="Proteomes" id="UP000281904">
    <property type="component" value="Chromosome"/>
</dbReference>
<dbReference type="AlphaFoldDB" id="A0A3S4YUG1"/>
<dbReference type="EMBL" id="LR134493">
    <property type="protein sequence ID" value="VEI68666.1"/>
    <property type="molecule type" value="Genomic_DNA"/>
</dbReference>
<dbReference type="Pfam" id="PF20453">
    <property type="entry name" value="DUF6707"/>
    <property type="match status" value="1"/>
</dbReference>
<sequence length="203" mass="23349">MMNVKNTLINLSSHNEKLKKMITSLPTKSTKTEKKTIETLTKVAFFAYANDDIDTSMEICDELSKIKFNNDYDYWTWIEYSLALRAELAIKNRLESKGQESIGKIKEVLNSGGGLHKKIRLNVHDRFMNGEGVTLDEIEKNTPPPIEFSYRLIYLIKLIKIKTLGGSSFFTAEKLTLEIKHSLEKMRELLKNDEDILKSSLKI</sequence>
<protein>
    <submittedName>
        <fullName evidence="1">Uncharacterized protein</fullName>
    </submittedName>
</protein>
<organism evidence="1 2">
    <name type="scientific">Serratia rubidaea</name>
    <name type="common">Serratia marinorubra</name>
    <dbReference type="NCBI Taxonomy" id="61652"/>
    <lineage>
        <taxon>Bacteria</taxon>
        <taxon>Pseudomonadati</taxon>
        <taxon>Pseudomonadota</taxon>
        <taxon>Gammaproteobacteria</taxon>
        <taxon>Enterobacterales</taxon>
        <taxon>Yersiniaceae</taxon>
        <taxon>Serratia</taxon>
    </lineage>
</organism>
<dbReference type="InterPro" id="IPR046553">
    <property type="entry name" value="DUF6707"/>
</dbReference>
<accession>A0A3S4YUG1</accession>
<gene>
    <name evidence="1" type="ORF">NCTC10036_03389</name>
</gene>
<evidence type="ECO:0000313" key="1">
    <source>
        <dbReference type="EMBL" id="VEI68666.1"/>
    </source>
</evidence>
<reference evidence="1 2" key="1">
    <citation type="submission" date="2018-12" db="EMBL/GenBank/DDBJ databases">
        <authorList>
            <consortium name="Pathogen Informatics"/>
        </authorList>
    </citation>
    <scope>NUCLEOTIDE SEQUENCE [LARGE SCALE GENOMIC DNA]</scope>
    <source>
        <strain evidence="1 2">NCTC10036</strain>
    </source>
</reference>
<proteinExistence type="predicted"/>
<name>A0A3S4YUG1_SERRU</name>